<proteinExistence type="predicted"/>
<keyword evidence="1" id="KW-0472">Membrane</keyword>
<dbReference type="AlphaFoldDB" id="A0AAN1RU88"/>
<keyword evidence="1" id="KW-0812">Transmembrane</keyword>
<gene>
    <name evidence="2" type="ORF">CS347_00495</name>
</gene>
<reference evidence="3" key="1">
    <citation type="submission" date="2017-10" db="EMBL/GenBank/DDBJ databases">
        <title>Whole genome sequencing of various Bordetella species.</title>
        <authorList>
            <person name="Weigand M.R."/>
            <person name="Loparev V."/>
            <person name="Peng Y."/>
            <person name="Bowden K.E."/>
            <person name="Tondella M.L."/>
            <person name="Williams M.M."/>
        </authorList>
    </citation>
    <scope>NUCLEOTIDE SEQUENCE [LARGE SCALE GENOMIC DNA]</scope>
    <source>
        <strain evidence="3">H720</strain>
    </source>
</reference>
<name>A0AAN1RU88_9BORD</name>
<evidence type="ECO:0000313" key="2">
    <source>
        <dbReference type="EMBL" id="AZW15382.1"/>
    </source>
</evidence>
<feature type="transmembrane region" description="Helical" evidence="1">
    <location>
        <begin position="38"/>
        <end position="56"/>
    </location>
</feature>
<keyword evidence="1" id="KW-1133">Transmembrane helix</keyword>
<organism evidence="2 3">
    <name type="scientific">Bordetella hinzii</name>
    <dbReference type="NCBI Taxonomy" id="103855"/>
    <lineage>
        <taxon>Bacteria</taxon>
        <taxon>Pseudomonadati</taxon>
        <taxon>Pseudomonadota</taxon>
        <taxon>Betaproteobacteria</taxon>
        <taxon>Burkholderiales</taxon>
        <taxon>Alcaligenaceae</taxon>
        <taxon>Bordetella</taxon>
    </lineage>
</organism>
<evidence type="ECO:0000256" key="1">
    <source>
        <dbReference type="SAM" id="Phobius"/>
    </source>
</evidence>
<accession>A0AAN1RU88</accession>
<protein>
    <submittedName>
        <fullName evidence="2">Uncharacterized protein</fullName>
    </submittedName>
</protein>
<dbReference type="EMBL" id="CP024172">
    <property type="protein sequence ID" value="AZW15382.1"/>
    <property type="molecule type" value="Genomic_DNA"/>
</dbReference>
<feature type="transmembrane region" description="Helical" evidence="1">
    <location>
        <begin position="13"/>
        <end position="31"/>
    </location>
</feature>
<dbReference type="InterPro" id="IPR046035">
    <property type="entry name" value="DUF5993"/>
</dbReference>
<dbReference type="Proteomes" id="UP000282741">
    <property type="component" value="Chromosome"/>
</dbReference>
<sequence>MTLYSTAIKGADMLTLLPFLSGLAAVWFGILGRRRPCVALWLLTLVFFVAGTQALMTGPLPLSL</sequence>
<evidence type="ECO:0000313" key="3">
    <source>
        <dbReference type="Proteomes" id="UP000282741"/>
    </source>
</evidence>
<dbReference type="Pfam" id="PF19455">
    <property type="entry name" value="DUF5993"/>
    <property type="match status" value="1"/>
</dbReference>